<accession>A0A0C2JIP2</accession>
<dbReference type="EMBL" id="JWZT01002506">
    <property type="protein sequence ID" value="KII69218.1"/>
    <property type="molecule type" value="Genomic_DNA"/>
</dbReference>
<organism evidence="1 2">
    <name type="scientific">Thelohanellus kitauei</name>
    <name type="common">Myxosporean</name>
    <dbReference type="NCBI Taxonomy" id="669202"/>
    <lineage>
        <taxon>Eukaryota</taxon>
        <taxon>Metazoa</taxon>
        <taxon>Cnidaria</taxon>
        <taxon>Myxozoa</taxon>
        <taxon>Myxosporea</taxon>
        <taxon>Bivalvulida</taxon>
        <taxon>Platysporina</taxon>
        <taxon>Myxobolidae</taxon>
        <taxon>Thelohanellus</taxon>
    </lineage>
</organism>
<sequence>MQINITSTTTTRTRTFHTTRFAVYWDAVAYSKSALVHVLSVCQLNISDCMLDLGCNVTHGYTSGRYYRTGVARQNLIRIETRREPCFLQHLRVVKLGVKPGRLGELYPNYSRPWCVPCRSCLNYRKFERPRLWKKRFELVYRNIIRVCKTTVFALMFSKTECLCIDDNVCVG</sequence>
<proteinExistence type="predicted"/>
<gene>
    <name evidence="1" type="ORF">RF11_15291</name>
</gene>
<comment type="caution">
    <text evidence="1">The sequence shown here is derived from an EMBL/GenBank/DDBJ whole genome shotgun (WGS) entry which is preliminary data.</text>
</comment>
<protein>
    <submittedName>
        <fullName evidence="1">Uncharacterized protein</fullName>
    </submittedName>
</protein>
<dbReference type="Proteomes" id="UP000031668">
    <property type="component" value="Unassembled WGS sequence"/>
</dbReference>
<keyword evidence="2" id="KW-1185">Reference proteome</keyword>
<evidence type="ECO:0000313" key="2">
    <source>
        <dbReference type="Proteomes" id="UP000031668"/>
    </source>
</evidence>
<reference evidence="1 2" key="1">
    <citation type="journal article" date="2014" name="Genome Biol. Evol.">
        <title>The genome of the myxosporean Thelohanellus kitauei shows adaptations to nutrient acquisition within its fish host.</title>
        <authorList>
            <person name="Yang Y."/>
            <person name="Xiong J."/>
            <person name="Zhou Z."/>
            <person name="Huo F."/>
            <person name="Miao W."/>
            <person name="Ran C."/>
            <person name="Liu Y."/>
            <person name="Zhang J."/>
            <person name="Feng J."/>
            <person name="Wang M."/>
            <person name="Wang M."/>
            <person name="Wang L."/>
            <person name="Yao B."/>
        </authorList>
    </citation>
    <scope>NUCLEOTIDE SEQUENCE [LARGE SCALE GENOMIC DNA]</scope>
    <source>
        <strain evidence="1">Wuqing</strain>
    </source>
</reference>
<evidence type="ECO:0000313" key="1">
    <source>
        <dbReference type="EMBL" id="KII69218.1"/>
    </source>
</evidence>
<dbReference type="AlphaFoldDB" id="A0A0C2JIP2"/>
<name>A0A0C2JIP2_THEKT</name>